<dbReference type="GO" id="GO:0071897">
    <property type="term" value="P:DNA biosynthetic process"/>
    <property type="evidence" value="ECO:0007669"/>
    <property type="project" value="UniProtKB-ARBA"/>
</dbReference>
<dbReference type="Pfam" id="PF00078">
    <property type="entry name" value="RVT_1"/>
    <property type="match status" value="1"/>
</dbReference>
<comment type="caution">
    <text evidence="3">The sequence shown here is derived from an EMBL/GenBank/DDBJ whole genome shotgun (WGS) entry which is preliminary data.</text>
</comment>
<proteinExistence type="predicted"/>
<feature type="region of interest" description="Disordered" evidence="1">
    <location>
        <begin position="125"/>
        <end position="149"/>
    </location>
</feature>
<sequence>MESRKFLPPPDTKCLVCSKPCVIEAVKCTRCLGYIHAGCSGLPTYHLIHWFNSRIHHTCEQCIPDQHKKLDYDQEYAWVDNLLQQDTASKNKNSCITPGPSNENGDEHFEESDVGQTSIMEPLDTILSPSSEDNNEKLSREDHQKANEDDKILKHDKICKFYTEHRCRFGKEGKDCKFKYPRICNAYQKYGRDPAADLRPNSAAGPDEFPAIVLKRCATQLCIPLQLLWSASLLEGVIPDTTRSARITPLYKGGPRSMTRNYRPVALTSHVIKLFEKIVVKNIMNFLEHNTLMNRGQHGFRRGRSCLSQLLEHHTHLLESIEASLNSDVIYLDFEKAFDKVDHGVLLHKMRNLGITGNIGRWVHAFLSNRTQVVTIDGCVSKQSSVMNLIFLINIIRILVTKLSTNNNNNSNKSSIANKLCTR</sequence>
<dbReference type="EMBL" id="JAWQEG010005419">
    <property type="protein sequence ID" value="KAK3858072.1"/>
    <property type="molecule type" value="Genomic_DNA"/>
</dbReference>
<accession>A0AAE1EMP5</accession>
<feature type="compositionally biased region" description="Basic and acidic residues" evidence="1">
    <location>
        <begin position="134"/>
        <end position="149"/>
    </location>
</feature>
<evidence type="ECO:0000259" key="2">
    <source>
        <dbReference type="Pfam" id="PF00078"/>
    </source>
</evidence>
<keyword evidence="4" id="KW-1185">Reference proteome</keyword>
<evidence type="ECO:0000313" key="4">
    <source>
        <dbReference type="Proteomes" id="UP001286313"/>
    </source>
</evidence>
<dbReference type="SUPFAM" id="SSF56672">
    <property type="entry name" value="DNA/RNA polymerases"/>
    <property type="match status" value="1"/>
</dbReference>
<organism evidence="3 4">
    <name type="scientific">Petrolisthes cinctipes</name>
    <name type="common">Flat porcelain crab</name>
    <dbReference type="NCBI Taxonomy" id="88211"/>
    <lineage>
        <taxon>Eukaryota</taxon>
        <taxon>Metazoa</taxon>
        <taxon>Ecdysozoa</taxon>
        <taxon>Arthropoda</taxon>
        <taxon>Crustacea</taxon>
        <taxon>Multicrustacea</taxon>
        <taxon>Malacostraca</taxon>
        <taxon>Eumalacostraca</taxon>
        <taxon>Eucarida</taxon>
        <taxon>Decapoda</taxon>
        <taxon>Pleocyemata</taxon>
        <taxon>Anomura</taxon>
        <taxon>Galatheoidea</taxon>
        <taxon>Porcellanidae</taxon>
        <taxon>Petrolisthes</taxon>
    </lineage>
</organism>
<feature type="domain" description="Reverse transcriptase" evidence="2">
    <location>
        <begin position="259"/>
        <end position="375"/>
    </location>
</feature>
<name>A0AAE1EMP5_PETCI</name>
<evidence type="ECO:0000313" key="3">
    <source>
        <dbReference type="EMBL" id="KAK3858072.1"/>
    </source>
</evidence>
<dbReference type="CDD" id="cd01650">
    <property type="entry name" value="RT_nLTR_like"/>
    <property type="match status" value="1"/>
</dbReference>
<feature type="region of interest" description="Disordered" evidence="1">
    <location>
        <begin position="90"/>
        <end position="113"/>
    </location>
</feature>
<dbReference type="PANTHER" id="PTHR19446">
    <property type="entry name" value="REVERSE TRANSCRIPTASES"/>
    <property type="match status" value="1"/>
</dbReference>
<feature type="compositionally biased region" description="Polar residues" evidence="1">
    <location>
        <begin position="90"/>
        <end position="103"/>
    </location>
</feature>
<dbReference type="InterPro" id="IPR000477">
    <property type="entry name" value="RT_dom"/>
</dbReference>
<reference evidence="3" key="1">
    <citation type="submission" date="2023-10" db="EMBL/GenBank/DDBJ databases">
        <title>Genome assemblies of two species of porcelain crab, Petrolisthes cinctipes and Petrolisthes manimaculis (Anomura: Porcellanidae).</title>
        <authorList>
            <person name="Angst P."/>
        </authorList>
    </citation>
    <scope>NUCLEOTIDE SEQUENCE</scope>
    <source>
        <strain evidence="3">PB745_01</strain>
        <tissue evidence="3">Gill</tissue>
    </source>
</reference>
<dbReference type="AlphaFoldDB" id="A0AAE1EMP5"/>
<dbReference type="InterPro" id="IPR043502">
    <property type="entry name" value="DNA/RNA_pol_sf"/>
</dbReference>
<evidence type="ECO:0000256" key="1">
    <source>
        <dbReference type="SAM" id="MobiDB-lite"/>
    </source>
</evidence>
<protein>
    <recommendedName>
        <fullName evidence="2">Reverse transcriptase domain-containing protein</fullName>
    </recommendedName>
</protein>
<dbReference type="Proteomes" id="UP001286313">
    <property type="component" value="Unassembled WGS sequence"/>
</dbReference>
<gene>
    <name evidence="3" type="ORF">Pcinc_035711</name>
</gene>